<keyword evidence="3" id="KW-0808">Transferase</keyword>
<dbReference type="AlphaFoldDB" id="A0A2K3N0R2"/>
<protein>
    <recommendedName>
        <fullName evidence="1">non-specific serine/threonine protein kinase</fullName>
        <ecNumber evidence="1">2.7.11.1</ecNumber>
    </recommendedName>
</protein>
<dbReference type="InterPro" id="IPR032675">
    <property type="entry name" value="LRR_dom_sf"/>
</dbReference>
<evidence type="ECO:0000256" key="5">
    <source>
        <dbReference type="ARBA" id="ARBA00022777"/>
    </source>
</evidence>
<evidence type="ECO:0000256" key="6">
    <source>
        <dbReference type="ARBA" id="ARBA00022840"/>
    </source>
</evidence>
<keyword evidence="6" id="KW-0067">ATP-binding</keyword>
<comment type="catalytic activity">
    <reaction evidence="8">
        <text>L-seryl-[protein] + ATP = O-phospho-L-seryl-[protein] + ADP + H(+)</text>
        <dbReference type="Rhea" id="RHEA:17989"/>
        <dbReference type="Rhea" id="RHEA-COMP:9863"/>
        <dbReference type="Rhea" id="RHEA-COMP:11604"/>
        <dbReference type="ChEBI" id="CHEBI:15378"/>
        <dbReference type="ChEBI" id="CHEBI:29999"/>
        <dbReference type="ChEBI" id="CHEBI:30616"/>
        <dbReference type="ChEBI" id="CHEBI:83421"/>
        <dbReference type="ChEBI" id="CHEBI:456216"/>
        <dbReference type="EC" id="2.7.11.1"/>
    </reaction>
</comment>
<gene>
    <name evidence="9" type="ORF">L195_g019851</name>
</gene>
<evidence type="ECO:0000256" key="4">
    <source>
        <dbReference type="ARBA" id="ARBA00022741"/>
    </source>
</evidence>
<keyword evidence="4" id="KW-0547">Nucleotide-binding</keyword>
<reference evidence="9 10" key="2">
    <citation type="journal article" date="2017" name="Front. Plant Sci.">
        <title>Gene Classification and Mining of Molecular Markers Useful in Red Clover (Trifolium pratense) Breeding.</title>
        <authorList>
            <person name="Istvanek J."/>
            <person name="Dluhosova J."/>
            <person name="Dluhos P."/>
            <person name="Patkova L."/>
            <person name="Nedelnik J."/>
            <person name="Repkova J."/>
        </authorList>
    </citation>
    <scope>NUCLEOTIDE SEQUENCE [LARGE SCALE GENOMIC DNA]</scope>
    <source>
        <strain evidence="10">cv. Tatra</strain>
        <tissue evidence="9">Young leaves</tissue>
    </source>
</reference>
<evidence type="ECO:0000256" key="8">
    <source>
        <dbReference type="ARBA" id="ARBA00048679"/>
    </source>
</evidence>
<organism evidence="9 10">
    <name type="scientific">Trifolium pratense</name>
    <name type="common">Red clover</name>
    <dbReference type="NCBI Taxonomy" id="57577"/>
    <lineage>
        <taxon>Eukaryota</taxon>
        <taxon>Viridiplantae</taxon>
        <taxon>Streptophyta</taxon>
        <taxon>Embryophyta</taxon>
        <taxon>Tracheophyta</taxon>
        <taxon>Spermatophyta</taxon>
        <taxon>Magnoliopsida</taxon>
        <taxon>eudicotyledons</taxon>
        <taxon>Gunneridae</taxon>
        <taxon>Pentapetalae</taxon>
        <taxon>rosids</taxon>
        <taxon>fabids</taxon>
        <taxon>Fabales</taxon>
        <taxon>Fabaceae</taxon>
        <taxon>Papilionoideae</taxon>
        <taxon>50 kb inversion clade</taxon>
        <taxon>NPAAA clade</taxon>
        <taxon>Hologalegina</taxon>
        <taxon>IRL clade</taxon>
        <taxon>Trifolieae</taxon>
        <taxon>Trifolium</taxon>
    </lineage>
</organism>
<dbReference type="EC" id="2.7.11.1" evidence="1"/>
<dbReference type="GO" id="GO:0005524">
    <property type="term" value="F:ATP binding"/>
    <property type="evidence" value="ECO:0007669"/>
    <property type="project" value="UniProtKB-KW"/>
</dbReference>
<dbReference type="Proteomes" id="UP000236291">
    <property type="component" value="Unassembled WGS sequence"/>
</dbReference>
<evidence type="ECO:0000256" key="7">
    <source>
        <dbReference type="ARBA" id="ARBA00047899"/>
    </source>
</evidence>
<keyword evidence="9" id="KW-0675">Receptor</keyword>
<dbReference type="InterPro" id="IPR051420">
    <property type="entry name" value="Ser_Thr_Kinases_DiverseReg"/>
</dbReference>
<evidence type="ECO:0000313" key="9">
    <source>
        <dbReference type="EMBL" id="PNX96641.1"/>
    </source>
</evidence>
<proteinExistence type="predicted"/>
<comment type="catalytic activity">
    <reaction evidence="7">
        <text>L-threonyl-[protein] + ATP = O-phospho-L-threonyl-[protein] + ADP + H(+)</text>
        <dbReference type="Rhea" id="RHEA:46608"/>
        <dbReference type="Rhea" id="RHEA-COMP:11060"/>
        <dbReference type="Rhea" id="RHEA-COMP:11605"/>
        <dbReference type="ChEBI" id="CHEBI:15378"/>
        <dbReference type="ChEBI" id="CHEBI:30013"/>
        <dbReference type="ChEBI" id="CHEBI:30616"/>
        <dbReference type="ChEBI" id="CHEBI:61977"/>
        <dbReference type="ChEBI" id="CHEBI:456216"/>
        <dbReference type="EC" id="2.7.11.1"/>
    </reaction>
</comment>
<dbReference type="EMBL" id="ASHM01014707">
    <property type="protein sequence ID" value="PNX96641.1"/>
    <property type="molecule type" value="Genomic_DNA"/>
</dbReference>
<dbReference type="PANTHER" id="PTHR48005:SF44">
    <property type="entry name" value="MDIS1-INTERACTING RECEPTOR LIKE KINASE 2-LIKE ISOFORM X1"/>
    <property type="match status" value="1"/>
</dbReference>
<dbReference type="Gene3D" id="3.80.10.10">
    <property type="entry name" value="Ribonuclease Inhibitor"/>
    <property type="match status" value="1"/>
</dbReference>
<evidence type="ECO:0000256" key="1">
    <source>
        <dbReference type="ARBA" id="ARBA00012513"/>
    </source>
</evidence>
<keyword evidence="5 9" id="KW-0418">Kinase</keyword>
<dbReference type="GO" id="GO:0004674">
    <property type="term" value="F:protein serine/threonine kinase activity"/>
    <property type="evidence" value="ECO:0007669"/>
    <property type="project" value="UniProtKB-KW"/>
</dbReference>
<accession>A0A2K3N0R2</accession>
<name>A0A2K3N0R2_TRIPR</name>
<reference evidence="9 10" key="1">
    <citation type="journal article" date="2014" name="Am. J. Bot.">
        <title>Genome assembly and annotation for red clover (Trifolium pratense; Fabaceae).</title>
        <authorList>
            <person name="Istvanek J."/>
            <person name="Jaros M."/>
            <person name="Krenek A."/>
            <person name="Repkova J."/>
        </authorList>
    </citation>
    <scope>NUCLEOTIDE SEQUENCE [LARGE SCALE GENOMIC DNA]</scope>
    <source>
        <strain evidence="10">cv. Tatra</strain>
        <tissue evidence="9">Young leaves</tissue>
    </source>
</reference>
<sequence length="111" mass="12210">MRSLQSVDFSYNHLSGLIPTGGVFQTETAEAFAGNSGMIGFGILLFQRKAKKLSEESKSNEDNDQSISMVWGRDAKFTFSDLVKATNDFNEKYCIGKAGFGSVYKAELVPH</sequence>
<evidence type="ECO:0000256" key="2">
    <source>
        <dbReference type="ARBA" id="ARBA00022527"/>
    </source>
</evidence>
<keyword evidence="2" id="KW-0723">Serine/threonine-protein kinase</keyword>
<evidence type="ECO:0000256" key="3">
    <source>
        <dbReference type="ARBA" id="ARBA00022679"/>
    </source>
</evidence>
<comment type="caution">
    <text evidence="9">The sequence shown here is derived from an EMBL/GenBank/DDBJ whole genome shotgun (WGS) entry which is preliminary data.</text>
</comment>
<evidence type="ECO:0000313" key="10">
    <source>
        <dbReference type="Proteomes" id="UP000236291"/>
    </source>
</evidence>
<dbReference type="Gene3D" id="3.30.200.20">
    <property type="entry name" value="Phosphorylase Kinase, domain 1"/>
    <property type="match status" value="1"/>
</dbReference>
<dbReference type="STRING" id="57577.A0A2K3N0R2"/>
<dbReference type="PANTHER" id="PTHR48005">
    <property type="entry name" value="LEUCINE RICH REPEAT KINASE 2"/>
    <property type="match status" value="1"/>
</dbReference>